<dbReference type="GO" id="GO:0006888">
    <property type="term" value="P:endoplasmic reticulum to Golgi vesicle-mediated transport"/>
    <property type="evidence" value="ECO:0007669"/>
    <property type="project" value="EnsemblFungi"/>
</dbReference>
<feature type="domain" description="SEC7" evidence="1">
    <location>
        <begin position="540"/>
        <end position="758"/>
    </location>
</feature>
<dbReference type="FunFam" id="1.10.220.20:FF:000007">
    <property type="entry name" value="GDP/GTP exchange factor"/>
    <property type="match status" value="1"/>
</dbReference>
<keyword evidence="3" id="KW-1185">Reference proteome</keyword>
<dbReference type="Pfam" id="PF01369">
    <property type="entry name" value="Sec7"/>
    <property type="match status" value="1"/>
</dbReference>
<evidence type="ECO:0000259" key="1">
    <source>
        <dbReference type="PROSITE" id="PS50190"/>
    </source>
</evidence>
<dbReference type="STRING" id="1071378.J7SB16"/>
<dbReference type="SMART" id="SM00222">
    <property type="entry name" value="Sec7"/>
    <property type="match status" value="1"/>
</dbReference>
<dbReference type="GO" id="GO:0006890">
    <property type="term" value="P:retrograde vesicle-mediated transport, Golgi to endoplasmic reticulum"/>
    <property type="evidence" value="ECO:0007669"/>
    <property type="project" value="EnsemblFungi"/>
</dbReference>
<dbReference type="InterPro" id="IPR000904">
    <property type="entry name" value="Sec7_dom"/>
</dbReference>
<dbReference type="OrthoDB" id="10258608at2759"/>
<dbReference type="GO" id="GO:0005085">
    <property type="term" value="F:guanyl-nucleotide exchange factor activity"/>
    <property type="evidence" value="ECO:0007669"/>
    <property type="project" value="EnsemblFungi"/>
</dbReference>
<dbReference type="GO" id="GO:0016236">
    <property type="term" value="P:macroautophagy"/>
    <property type="evidence" value="ECO:0007669"/>
    <property type="project" value="EnsemblFungi"/>
</dbReference>
<proteinExistence type="predicted"/>
<sequence>MSCREHRLALEPTTIIMKEYMNLSSALRSYNRSKQKNIRSASMAAILGNGSEVFLDDDDSTLEIFKNPILNRFNDPLLTELEHLIDTVSRLNSLEDMDSRLLLKPFLFIVNDSSMPRNVTSLALDALLKSLHLDIINKVSRANINTFQEIAISLTHPKFGGPNKTQDEALLLKLIEILELVVDSSFSEYLTDEIMYDILQVVLSLACSNKKTEVLRASAESTMISITTKIFQKLHDFNPTNASGFYLNDEKFTRNSLQYDRFVSRLSSERSNSIANPEATATPENIIINTQESQVPESVKDRVESSLDFDSYISDDDIEDMDKYGMDTFVSFLNLLLTLISTKNSTKHTVSTKILSYKLLTCIIEISGSGFKNNPRLLNIMCDPISKCIFFNIRNSNNISLLHATLQLFTTMIIILGKNLKLQIQLTLQCCLDILSDKINKPIAVKELILENLSLLWTNSSSFFISTFIDYDCNLEHTDLSLGLLNILLKLANPKYSSHMTQYIPPLAIDGLWNFIICVNLFTDNLNDQNSFLNEEEKPIILKDRYRKAEFIKCCEKFNKKPKEGISMLISKGFIISDAENDIADFLFNNNNRMNKKTIGLLLCDPKNVPLLENFIDLFNFKSLRIDEALRVMLSKFRLPGESQQIERIVEAFSSKYVKDQSYNPEELQYCDENLNENVYADENDGVEQDFTKLQPDSDSVFIVSYSIIMLNTDLHNPNIKEHMSFADYSGNLKTCYNKSHDFPREYLWKIYCSIRDKEIVMPEEFDGDVEWFDDVWKNLIVSNTVVTEIHSVPEVNVLDELTTIGLAQLGQEMFKLLGQEMVSCLFNLYTINSNKIFSQKLLKAIKHCSSISSFYNDKDLYHNILHGLLENSCLSAFDNTENHSAVKHAEDSLETDEKDCNEEVNHQLELMPLIQINIEETNSKVVVSPDGIKLGESSKGQNSLLLYFKILSSNSDASLLTKETYSDIIQLIITLFENFLLDPNIFPELQNSWKFEKIPSPNATFEINKSKLNKSLLSTFASYLTGDDNVEPTTEDIEYSMKAMECIKSINIRESIFKNKNIVTPAFVELIIESIQIKKKANYDEEDNYFECELIFLLELSLSLMVVNNFTDQLLDTILNKIEDISANIDDNDLSVHAKRKISNYKLVLITLCKTGGESYLLSLISDDLIRKNEVFNEDYFSTIEGDEFISRILNLFTNKDDFKTKLSQNKDFWKWLKLIGSMRGQSLKVYEVLEQFTREDKKNIMQTDFVLILEIIDEIASSTGGNDMDKLDESAREKAIALSLKAIDLSSTLLKENTFESSNNMETLSLIQLLGHQCLNGYEEIQSHALKSLENSILNHLSIPRDNALTVVEEIIDNGLAPILSIENAADSSELNNVVLRIIGKVYLKYLVEGITTNETYMKILKIFNKFVAEPTIENQLLELILEKQRIEQHDVDTQVEA</sequence>
<dbReference type="GO" id="GO:0032012">
    <property type="term" value="P:regulation of ARF protein signal transduction"/>
    <property type="evidence" value="ECO:0007669"/>
    <property type="project" value="InterPro"/>
</dbReference>
<dbReference type="KEGG" id="ndi:NDAI_0G04900"/>
<evidence type="ECO:0000313" key="3">
    <source>
        <dbReference type="Proteomes" id="UP000000689"/>
    </source>
</evidence>
<dbReference type="InterPro" id="IPR023394">
    <property type="entry name" value="Sec7_C_sf"/>
</dbReference>
<dbReference type="PANTHER" id="PTHR10663:SF388">
    <property type="entry name" value="GOLGI-SPECIFIC BREFELDIN A-RESISTANCE GUANINE NUCLEOTIDE EXCHANGE FACTOR 1"/>
    <property type="match status" value="1"/>
</dbReference>
<dbReference type="eggNOG" id="KOG0928">
    <property type="taxonomic scope" value="Eukaryota"/>
</dbReference>
<dbReference type="PANTHER" id="PTHR10663">
    <property type="entry name" value="GUANYL-NUCLEOTIDE EXCHANGE FACTOR"/>
    <property type="match status" value="1"/>
</dbReference>
<dbReference type="GeneID" id="13926951"/>
<evidence type="ECO:0000313" key="2">
    <source>
        <dbReference type="EMBL" id="CCK73473.1"/>
    </source>
</evidence>
<dbReference type="GO" id="GO:0000137">
    <property type="term" value="C:Golgi cis cisterna"/>
    <property type="evidence" value="ECO:0007669"/>
    <property type="project" value="EnsemblFungi"/>
</dbReference>
<dbReference type="OMA" id="IVMPEEF"/>
<dbReference type="CDD" id="cd00171">
    <property type="entry name" value="Sec7"/>
    <property type="match status" value="1"/>
</dbReference>
<accession>J7SB16</accession>
<dbReference type="HOGENOM" id="CLU_001204_3_1_1"/>
<dbReference type="Gene3D" id="1.10.220.20">
    <property type="match status" value="1"/>
</dbReference>
<dbReference type="EMBL" id="HE580273">
    <property type="protein sequence ID" value="CCK73473.1"/>
    <property type="molecule type" value="Genomic_DNA"/>
</dbReference>
<reference evidence="2 3" key="1">
    <citation type="journal article" date="2011" name="Proc. Natl. Acad. Sci. U.S.A.">
        <title>Evolutionary erosion of yeast sex chromosomes by mating-type switching accidents.</title>
        <authorList>
            <person name="Gordon J.L."/>
            <person name="Armisen D."/>
            <person name="Proux-Wera E."/>
            <person name="Oheigeartaigh S.S."/>
            <person name="Byrne K.P."/>
            <person name="Wolfe K.H."/>
        </authorList>
    </citation>
    <scope>NUCLEOTIDE SEQUENCE [LARGE SCALE GENOMIC DNA]</scope>
    <source>
        <strain evidence="3">ATCC 10597 / BCRC 20456 / CBS 421 / NBRC 0211 / NRRL Y-12639</strain>
    </source>
</reference>
<dbReference type="GO" id="GO:0006891">
    <property type="term" value="P:intra-Golgi vesicle-mediated transport"/>
    <property type="evidence" value="ECO:0007669"/>
    <property type="project" value="EnsemblFungi"/>
</dbReference>
<gene>
    <name evidence="2" type="primary">NDAI0G04900</name>
    <name evidence="2" type="ordered locus">NDAI_0G04900</name>
</gene>
<dbReference type="PROSITE" id="PS50190">
    <property type="entry name" value="SEC7"/>
    <property type="match status" value="1"/>
</dbReference>
<dbReference type="Pfam" id="PF12783">
    <property type="entry name" value="Sec7-like_HUS"/>
    <property type="match status" value="1"/>
</dbReference>
<protein>
    <recommendedName>
        <fullName evidence="1">SEC7 domain-containing protein</fullName>
    </recommendedName>
</protein>
<dbReference type="Proteomes" id="UP000000689">
    <property type="component" value="Chromosome 7"/>
</dbReference>
<dbReference type="Gene3D" id="1.10.1000.11">
    <property type="entry name" value="Arf Nucleotide-binding Site Opener,domain 2"/>
    <property type="match status" value="1"/>
</dbReference>
<name>J7SB16_NAUDC</name>
<dbReference type="InterPro" id="IPR035999">
    <property type="entry name" value="Sec7_dom_sf"/>
</dbReference>
<organism evidence="2 3">
    <name type="scientific">Naumovozyma dairenensis (strain ATCC 10597 / BCRC 20456 / CBS 421 / NBRC 0211 / NRRL Y-12639)</name>
    <name type="common">Saccharomyces dairenensis</name>
    <dbReference type="NCBI Taxonomy" id="1071378"/>
    <lineage>
        <taxon>Eukaryota</taxon>
        <taxon>Fungi</taxon>
        <taxon>Dikarya</taxon>
        <taxon>Ascomycota</taxon>
        <taxon>Saccharomycotina</taxon>
        <taxon>Saccharomycetes</taxon>
        <taxon>Saccharomycetales</taxon>
        <taxon>Saccharomycetaceae</taxon>
        <taxon>Naumovozyma</taxon>
    </lineage>
</organism>
<dbReference type="SUPFAM" id="SSF48425">
    <property type="entry name" value="Sec7 domain"/>
    <property type="match status" value="1"/>
</dbReference>
<dbReference type="GO" id="GO:0030036">
    <property type="term" value="P:actin cytoskeleton organization"/>
    <property type="evidence" value="ECO:0007669"/>
    <property type="project" value="EnsemblFungi"/>
</dbReference>
<dbReference type="InterPro" id="IPR032691">
    <property type="entry name" value="Mon2/Sec7/BIG1-like_HUS"/>
</dbReference>
<dbReference type="RefSeq" id="XP_003980149.1">
    <property type="nucleotide sequence ID" value="XM_003980100.1"/>
</dbReference>